<dbReference type="SMR" id="Q54B71"/>
<dbReference type="SUPFAM" id="SSF81901">
    <property type="entry name" value="HCP-like"/>
    <property type="match status" value="2"/>
</dbReference>
<dbReference type="eggNOG" id="KOG1550">
    <property type="taxonomic scope" value="Eukaryota"/>
</dbReference>
<dbReference type="Proteomes" id="UP000002195">
    <property type="component" value="Unassembled WGS sequence"/>
</dbReference>
<dbReference type="RefSeq" id="XP_628917.1">
    <property type="nucleotide sequence ID" value="XM_628915.1"/>
</dbReference>
<dbReference type="GeneID" id="8629458"/>
<comment type="similarity">
    <text evidence="1">Belongs to the sel-1 family.</text>
</comment>
<dbReference type="PaxDb" id="44689-DDB0192168"/>
<accession>Q54B71</accession>
<evidence type="ECO:0000256" key="1">
    <source>
        <dbReference type="ARBA" id="ARBA00038101"/>
    </source>
</evidence>
<organism evidence="3 4">
    <name type="scientific">Dictyostelium discoideum</name>
    <name type="common">Social amoeba</name>
    <dbReference type="NCBI Taxonomy" id="44689"/>
    <lineage>
        <taxon>Eukaryota</taxon>
        <taxon>Amoebozoa</taxon>
        <taxon>Evosea</taxon>
        <taxon>Eumycetozoa</taxon>
        <taxon>Dictyostelia</taxon>
        <taxon>Dictyosteliales</taxon>
        <taxon>Dictyosteliaceae</taxon>
        <taxon>Dictyostelium</taxon>
    </lineage>
</organism>
<name>Q54B71_DICDI</name>
<gene>
    <name evidence="3" type="ORF">DDB_G0293868</name>
</gene>
<sequence length="545" mass="62418">MNKLKFSFNRVQVFKRICYNKRSFCISTQKPIEFTLNNNNNNNYNNNNNSDSNNNPSITVPPTTILNNSNINNSNINNNNNNNINNNNEELSTKNQYIKLLNKIRDDYTGKMTTGEVEKYIQLEQNILESDELIDFHLGTFYAQGILVEKNNEIALEYFRKSADNNNNPKGQFAYGLSLILNNTENLFKPLFPTITNNNNNNNNDNNVLLGNGWVSINNNNEEEQFDYKKWLKEERKKSVLFKENLIKDEISERERIEKGLRYLHLSAIQNFSVAQFNLGLILLHGKFNIDKNEKQAIYWLDKASTDFDDVNSTLELGKYYLSSYSNDTLNNEEHLILALKYLIKGSSKLSDSESSFILGSTFINRDSNNQEEEEEQLIDSIKFLKLSIEQGNCKAPAFLASLYLDGVGGVGERDVDMFNHYLELGVERGDSVAMVILGEQYFRGENKREQSYKKALQLFIDASELGNSDAYINQGVCHFNGFGTNVDYSKAFYCYQNAFNLNNKSIPAISNLSNMYKLGLGVPKSPENSNYFNSLLIKINQELN</sequence>
<protein>
    <submittedName>
        <fullName evidence="3">Uncharacterized protein</fullName>
    </submittedName>
</protein>
<keyword evidence="4" id="KW-1185">Reference proteome</keyword>
<dbReference type="FunCoup" id="Q54B71">
    <property type="interactions" value="744"/>
</dbReference>
<dbReference type="OMA" id="WLIEERK"/>
<dbReference type="KEGG" id="ddi:DDB_G0293868"/>
<evidence type="ECO:0000256" key="2">
    <source>
        <dbReference type="SAM" id="MobiDB-lite"/>
    </source>
</evidence>
<dbReference type="Gene3D" id="1.25.40.10">
    <property type="entry name" value="Tetratricopeptide repeat domain"/>
    <property type="match status" value="3"/>
</dbReference>
<dbReference type="AlphaFoldDB" id="Q54B71"/>
<dbReference type="InterPro" id="IPR006597">
    <property type="entry name" value="Sel1-like"/>
</dbReference>
<feature type="compositionally biased region" description="Low complexity" evidence="2">
    <location>
        <begin position="43"/>
        <end position="55"/>
    </location>
</feature>
<dbReference type="HOGENOM" id="CLU_500062_0_0_1"/>
<dbReference type="EMBL" id="AAFI02000223">
    <property type="protein sequence ID" value="EAL60505.1"/>
    <property type="molecule type" value="Genomic_DNA"/>
</dbReference>
<proteinExistence type="inferred from homology"/>
<dbReference type="PANTHER" id="PTHR11102:SF162">
    <property type="entry name" value="HCP-LIKE PROTEIN"/>
    <property type="match status" value="1"/>
</dbReference>
<dbReference type="VEuPathDB" id="AmoebaDB:DDB_G0293868"/>
<dbReference type="Pfam" id="PF08238">
    <property type="entry name" value="Sel1"/>
    <property type="match status" value="5"/>
</dbReference>
<dbReference type="InterPro" id="IPR011990">
    <property type="entry name" value="TPR-like_helical_dom_sf"/>
</dbReference>
<dbReference type="PhylomeDB" id="Q54B71"/>
<dbReference type="InParanoid" id="Q54B71"/>
<comment type="caution">
    <text evidence="3">The sequence shown here is derived from an EMBL/GenBank/DDBJ whole genome shotgun (WGS) entry which is preliminary data.</text>
</comment>
<dbReference type="SMART" id="SM00671">
    <property type="entry name" value="SEL1"/>
    <property type="match status" value="6"/>
</dbReference>
<dbReference type="dictyBase" id="DDB_G0293868"/>
<dbReference type="STRING" id="44689.Q54B71"/>
<evidence type="ECO:0000313" key="3">
    <source>
        <dbReference type="EMBL" id="EAL60505.1"/>
    </source>
</evidence>
<dbReference type="PANTHER" id="PTHR11102">
    <property type="entry name" value="SEL-1-LIKE PROTEIN"/>
    <property type="match status" value="1"/>
</dbReference>
<evidence type="ECO:0000313" key="4">
    <source>
        <dbReference type="Proteomes" id="UP000002195"/>
    </source>
</evidence>
<feature type="region of interest" description="Disordered" evidence="2">
    <location>
        <begin position="43"/>
        <end position="63"/>
    </location>
</feature>
<dbReference type="InterPro" id="IPR050767">
    <property type="entry name" value="Sel1_AlgK"/>
</dbReference>
<reference evidence="3 4" key="1">
    <citation type="journal article" date="2005" name="Nature">
        <title>The genome of the social amoeba Dictyostelium discoideum.</title>
        <authorList>
            <consortium name="The Dictyostelium discoideum Sequencing Consortium"/>
            <person name="Eichinger L."/>
            <person name="Pachebat J.A."/>
            <person name="Glockner G."/>
            <person name="Rajandream M.A."/>
            <person name="Sucgang R."/>
            <person name="Berriman M."/>
            <person name="Song J."/>
            <person name="Olsen R."/>
            <person name="Szafranski K."/>
            <person name="Xu Q."/>
            <person name="Tunggal B."/>
            <person name="Kummerfeld S."/>
            <person name="Madera M."/>
            <person name="Konfortov B.A."/>
            <person name="Rivero F."/>
            <person name="Bankier A.T."/>
            <person name="Lehmann R."/>
            <person name="Hamlin N."/>
            <person name="Davies R."/>
            <person name="Gaudet P."/>
            <person name="Fey P."/>
            <person name="Pilcher K."/>
            <person name="Chen G."/>
            <person name="Saunders D."/>
            <person name="Sodergren E."/>
            <person name="Davis P."/>
            <person name="Kerhornou A."/>
            <person name="Nie X."/>
            <person name="Hall N."/>
            <person name="Anjard C."/>
            <person name="Hemphill L."/>
            <person name="Bason N."/>
            <person name="Farbrother P."/>
            <person name="Desany B."/>
            <person name="Just E."/>
            <person name="Morio T."/>
            <person name="Rost R."/>
            <person name="Churcher C."/>
            <person name="Cooper J."/>
            <person name="Haydock S."/>
            <person name="van Driessche N."/>
            <person name="Cronin A."/>
            <person name="Goodhead I."/>
            <person name="Muzny D."/>
            <person name="Mourier T."/>
            <person name="Pain A."/>
            <person name="Lu M."/>
            <person name="Harper D."/>
            <person name="Lindsay R."/>
            <person name="Hauser H."/>
            <person name="James K."/>
            <person name="Quiles M."/>
            <person name="Madan Babu M."/>
            <person name="Saito T."/>
            <person name="Buchrieser C."/>
            <person name="Wardroper A."/>
            <person name="Felder M."/>
            <person name="Thangavelu M."/>
            <person name="Johnson D."/>
            <person name="Knights A."/>
            <person name="Loulseged H."/>
            <person name="Mungall K."/>
            <person name="Oliver K."/>
            <person name="Price C."/>
            <person name="Quail M.A."/>
            <person name="Urushihara H."/>
            <person name="Hernandez J."/>
            <person name="Rabbinowitsch E."/>
            <person name="Steffen D."/>
            <person name="Sanders M."/>
            <person name="Ma J."/>
            <person name="Kohara Y."/>
            <person name="Sharp S."/>
            <person name="Simmonds M."/>
            <person name="Spiegler S."/>
            <person name="Tivey A."/>
            <person name="Sugano S."/>
            <person name="White B."/>
            <person name="Walker D."/>
            <person name="Woodward J."/>
            <person name="Winckler T."/>
            <person name="Tanaka Y."/>
            <person name="Shaulsky G."/>
            <person name="Schleicher M."/>
            <person name="Weinstock G."/>
            <person name="Rosenthal A."/>
            <person name="Cox E.C."/>
            <person name="Chisholm R.L."/>
            <person name="Gibbs R."/>
            <person name="Loomis W.F."/>
            <person name="Platzer M."/>
            <person name="Kay R.R."/>
            <person name="Williams J."/>
            <person name="Dear P.H."/>
            <person name="Noegel A.A."/>
            <person name="Barrell B."/>
            <person name="Kuspa A."/>
        </authorList>
    </citation>
    <scope>NUCLEOTIDE SEQUENCE [LARGE SCALE GENOMIC DNA]</scope>
    <source>
        <strain evidence="3 4">AX4</strain>
    </source>
</reference>